<sequence length="69" mass="7903">MAIVEEWRADGSTSDEDDWHDMPGTESHYVKEYVVKHSPRRKGGLKIANTDKDVFIETQGLPLFDPWAV</sequence>
<evidence type="ECO:0000313" key="3">
    <source>
        <dbReference type="Proteomes" id="UP001295444"/>
    </source>
</evidence>
<evidence type="ECO:0000313" key="2">
    <source>
        <dbReference type="EMBL" id="CAH2221754.1"/>
    </source>
</evidence>
<organism evidence="2 3">
    <name type="scientific">Pelobates cultripes</name>
    <name type="common">Western spadefoot toad</name>
    <dbReference type="NCBI Taxonomy" id="61616"/>
    <lineage>
        <taxon>Eukaryota</taxon>
        <taxon>Metazoa</taxon>
        <taxon>Chordata</taxon>
        <taxon>Craniata</taxon>
        <taxon>Vertebrata</taxon>
        <taxon>Euteleostomi</taxon>
        <taxon>Amphibia</taxon>
        <taxon>Batrachia</taxon>
        <taxon>Anura</taxon>
        <taxon>Pelobatoidea</taxon>
        <taxon>Pelobatidae</taxon>
        <taxon>Pelobates</taxon>
    </lineage>
</organism>
<keyword evidence="3" id="KW-1185">Reference proteome</keyword>
<gene>
    <name evidence="2" type="ORF">PECUL_23A060863</name>
</gene>
<protein>
    <submittedName>
        <fullName evidence="2">Uncharacterized protein</fullName>
    </submittedName>
</protein>
<feature type="region of interest" description="Disordered" evidence="1">
    <location>
        <begin position="1"/>
        <end position="23"/>
    </location>
</feature>
<dbReference type="EMBL" id="OW240912">
    <property type="protein sequence ID" value="CAH2221754.1"/>
    <property type="molecule type" value="Genomic_DNA"/>
</dbReference>
<evidence type="ECO:0000256" key="1">
    <source>
        <dbReference type="SAM" id="MobiDB-lite"/>
    </source>
</evidence>
<reference evidence="2" key="1">
    <citation type="submission" date="2022-03" db="EMBL/GenBank/DDBJ databases">
        <authorList>
            <person name="Alioto T."/>
            <person name="Alioto T."/>
            <person name="Gomez Garrido J."/>
        </authorList>
    </citation>
    <scope>NUCLEOTIDE SEQUENCE</scope>
</reference>
<accession>A0AAD1VL79</accession>
<name>A0AAD1VL79_PELCU</name>
<proteinExistence type="predicted"/>
<dbReference type="AlphaFoldDB" id="A0AAD1VL79"/>
<dbReference type="Proteomes" id="UP001295444">
    <property type="component" value="Chromosome 01"/>
</dbReference>